<dbReference type="InterPro" id="IPR016181">
    <property type="entry name" value="Acyl_CoA_acyltransferase"/>
</dbReference>
<dbReference type="InterPro" id="IPR000182">
    <property type="entry name" value="GNAT_dom"/>
</dbReference>
<dbReference type="Proteomes" id="UP000546324">
    <property type="component" value="Unassembled WGS sequence"/>
</dbReference>
<dbReference type="SUPFAM" id="SSF55729">
    <property type="entry name" value="Acyl-CoA N-acyltransferases (Nat)"/>
    <property type="match status" value="1"/>
</dbReference>
<evidence type="ECO:0000313" key="4">
    <source>
        <dbReference type="EMBL" id="MBB6393942.1"/>
    </source>
</evidence>
<keyword evidence="2 4" id="KW-0012">Acyltransferase</keyword>
<dbReference type="RefSeq" id="WP_185023672.1">
    <property type="nucleotide sequence ID" value="NZ_JACHMQ010000001.1"/>
</dbReference>
<dbReference type="PANTHER" id="PTHR43072:SF23">
    <property type="entry name" value="UPF0039 PROTEIN C11D3.02C"/>
    <property type="match status" value="1"/>
</dbReference>
<dbReference type="PROSITE" id="PS51186">
    <property type="entry name" value="GNAT"/>
    <property type="match status" value="1"/>
</dbReference>
<reference evidence="4 5" key="1">
    <citation type="submission" date="2020-08" db="EMBL/GenBank/DDBJ databases">
        <title>Sequencing the genomes of 1000 actinobacteria strains.</title>
        <authorList>
            <person name="Klenk H.-P."/>
        </authorList>
    </citation>
    <scope>NUCLEOTIDE SEQUENCE [LARGE SCALE GENOMIC DNA]</scope>
    <source>
        <strain evidence="4 5">DSM 43675</strain>
    </source>
</reference>
<sequence length="173" mass="18613">MNKPTEDPGIAVRAMRPDDADRVLAIYQEGLDTGEASFETTAPTWAAFDAAKLERHRYVAADATPSGEVLGWIAAGSVSGRCCYSGVVEHSVYVSPRAQGRGVGAALLAALIASTEEEGIWTIQSGVFPENASSLRLHAKAGFRAVGVRERLGRLHGRWRDVVLLERRSPLVL</sequence>
<dbReference type="EMBL" id="JACHMQ010000001">
    <property type="protein sequence ID" value="MBB6393942.1"/>
    <property type="molecule type" value="Genomic_DNA"/>
</dbReference>
<dbReference type="GO" id="GO:0102971">
    <property type="term" value="F:phosphinothricin N-acetyltransferase activity"/>
    <property type="evidence" value="ECO:0007669"/>
    <property type="project" value="UniProtKB-EC"/>
</dbReference>
<protein>
    <submittedName>
        <fullName evidence="4">Phosphinothricin acetyltransferase</fullName>
        <ecNumber evidence="4">2.3.1.183</ecNumber>
    </submittedName>
</protein>
<feature type="domain" description="N-acetyltransferase" evidence="3">
    <location>
        <begin position="10"/>
        <end position="166"/>
    </location>
</feature>
<dbReference type="Pfam" id="PF00583">
    <property type="entry name" value="Acetyltransf_1"/>
    <property type="match status" value="1"/>
</dbReference>
<evidence type="ECO:0000313" key="5">
    <source>
        <dbReference type="Proteomes" id="UP000546324"/>
    </source>
</evidence>
<accession>A0A7X0FUH8</accession>
<dbReference type="Gene3D" id="3.40.630.30">
    <property type="match status" value="1"/>
</dbReference>
<proteinExistence type="predicted"/>
<keyword evidence="5" id="KW-1185">Reference proteome</keyword>
<name>A0A7X0FUH8_9ACTN</name>
<organism evidence="4 5">
    <name type="scientific">Actinomadura coerulea</name>
    <dbReference type="NCBI Taxonomy" id="46159"/>
    <lineage>
        <taxon>Bacteria</taxon>
        <taxon>Bacillati</taxon>
        <taxon>Actinomycetota</taxon>
        <taxon>Actinomycetes</taxon>
        <taxon>Streptosporangiales</taxon>
        <taxon>Thermomonosporaceae</taxon>
        <taxon>Actinomadura</taxon>
    </lineage>
</organism>
<evidence type="ECO:0000256" key="2">
    <source>
        <dbReference type="ARBA" id="ARBA00023315"/>
    </source>
</evidence>
<comment type="caution">
    <text evidence="4">The sequence shown here is derived from an EMBL/GenBank/DDBJ whole genome shotgun (WGS) entry which is preliminary data.</text>
</comment>
<gene>
    <name evidence="4" type="ORF">BKA00_000856</name>
</gene>
<dbReference type="AlphaFoldDB" id="A0A7X0FUH8"/>
<evidence type="ECO:0000256" key="1">
    <source>
        <dbReference type="ARBA" id="ARBA00022679"/>
    </source>
</evidence>
<evidence type="ECO:0000259" key="3">
    <source>
        <dbReference type="PROSITE" id="PS51186"/>
    </source>
</evidence>
<keyword evidence="1 4" id="KW-0808">Transferase</keyword>
<dbReference type="PANTHER" id="PTHR43072">
    <property type="entry name" value="N-ACETYLTRANSFERASE"/>
    <property type="match status" value="1"/>
</dbReference>
<dbReference type="EC" id="2.3.1.183" evidence="4"/>